<keyword evidence="2" id="KW-1185">Reference proteome</keyword>
<dbReference type="AlphaFoldDB" id="A0A9J5XD54"/>
<evidence type="ECO:0000313" key="1">
    <source>
        <dbReference type="EMBL" id="KAG5584816.1"/>
    </source>
</evidence>
<evidence type="ECO:0000313" key="2">
    <source>
        <dbReference type="Proteomes" id="UP000824120"/>
    </source>
</evidence>
<gene>
    <name evidence="1" type="ORF">H5410_045250</name>
</gene>
<organism evidence="1 2">
    <name type="scientific">Solanum commersonii</name>
    <name type="common">Commerson's wild potato</name>
    <name type="synonym">Commerson's nightshade</name>
    <dbReference type="NCBI Taxonomy" id="4109"/>
    <lineage>
        <taxon>Eukaryota</taxon>
        <taxon>Viridiplantae</taxon>
        <taxon>Streptophyta</taxon>
        <taxon>Embryophyta</taxon>
        <taxon>Tracheophyta</taxon>
        <taxon>Spermatophyta</taxon>
        <taxon>Magnoliopsida</taxon>
        <taxon>eudicotyledons</taxon>
        <taxon>Gunneridae</taxon>
        <taxon>Pentapetalae</taxon>
        <taxon>asterids</taxon>
        <taxon>lamiids</taxon>
        <taxon>Solanales</taxon>
        <taxon>Solanaceae</taxon>
        <taxon>Solanoideae</taxon>
        <taxon>Solaneae</taxon>
        <taxon>Solanum</taxon>
    </lineage>
</organism>
<proteinExistence type="predicted"/>
<sequence length="150" mass="17173">MSSSVLHIFSALFHMQIFKLHFSLQVLEHVLLLVEIMLQSQPLISFSLILRGSEAFHHPNLKSCYSEKVHHEHEDLLRGTIDLAYEEIVGFGIVAEKLIQSLTRGTNELDVILIVGMGEQLVRDCCIKLKSLFLILMFKHGTSWFQDQGR</sequence>
<name>A0A9J5XD54_SOLCO</name>
<accession>A0A9J5XD54</accession>
<protein>
    <submittedName>
        <fullName evidence="1">Uncharacterized protein</fullName>
    </submittedName>
</protein>
<dbReference type="OrthoDB" id="1433080at2759"/>
<dbReference type="Proteomes" id="UP000824120">
    <property type="component" value="Chromosome 9"/>
</dbReference>
<reference evidence="1 2" key="1">
    <citation type="submission" date="2020-09" db="EMBL/GenBank/DDBJ databases">
        <title>De no assembly of potato wild relative species, Solanum commersonii.</title>
        <authorList>
            <person name="Cho K."/>
        </authorList>
    </citation>
    <scope>NUCLEOTIDE SEQUENCE [LARGE SCALE GENOMIC DNA]</scope>
    <source>
        <strain evidence="1">LZ3.2</strain>
        <tissue evidence="1">Leaf</tissue>
    </source>
</reference>
<comment type="caution">
    <text evidence="1">The sequence shown here is derived from an EMBL/GenBank/DDBJ whole genome shotgun (WGS) entry which is preliminary data.</text>
</comment>
<dbReference type="EMBL" id="JACXVP010000009">
    <property type="protein sequence ID" value="KAG5584816.1"/>
    <property type="molecule type" value="Genomic_DNA"/>
</dbReference>